<keyword evidence="4 8" id="KW-0853">WD repeat</keyword>
<gene>
    <name evidence="11" type="ORF">EX30DRAFT_348790</name>
</gene>
<dbReference type="GO" id="GO:0003677">
    <property type="term" value="F:DNA binding"/>
    <property type="evidence" value="ECO:0007669"/>
    <property type="project" value="UniProtKB-UniRule"/>
</dbReference>
<evidence type="ECO:0000313" key="11">
    <source>
        <dbReference type="EMBL" id="TGZ81239.1"/>
    </source>
</evidence>
<feature type="compositionally biased region" description="Basic and acidic residues" evidence="10">
    <location>
        <begin position="95"/>
        <end position="110"/>
    </location>
</feature>
<sequence>MEESEYEKQRRKNILANQALLAELALTSPAGPLLSSSAGGAKSNRAKSSSSPGAPAKRAPRPKPKKEPTEHVPRRTSSRLAGIPADSELAKKKRKAEDDEAVRVEREKEKKKQRIDERMKFVVPDLGWEGAKIVVRDEEEELKLEDEEDVKEEGSEDGEEKGINRIRARLGRLKLWEEFPVADLKITQERIYHMEFHPSRDKPLIFAGDKIGNLGILDASPSAAIKKDDDNDEEDTDTSTPSITNIKLHTRTLPSFTFSPTTPSTLLSASYDGSIRSLDLNTGESTQLYALEDTGEGLSSLSVLPDNTIVFSSLSGLVGHVDPRAPANTRTWECSEKKIGHISAHPAAGRILATASLDRTVKLWDLRHMSSPIAEHESRLSVSSANISQNGEVVTTSYDDTIKIYDPELKVKTVVRHSNQTGRWVTIFKAKWWRTERVVIASMNRWIDVYNREGELLGQVGRDEEQITAVPAAVAAHAGREWVVGGTGSGKVTLFM</sequence>
<evidence type="ECO:0000256" key="1">
    <source>
        <dbReference type="ARBA" id="ARBA00002653"/>
    </source>
</evidence>
<dbReference type="InterPro" id="IPR036322">
    <property type="entry name" value="WD40_repeat_dom_sf"/>
</dbReference>
<evidence type="ECO:0000313" key="12">
    <source>
        <dbReference type="Proteomes" id="UP000298138"/>
    </source>
</evidence>
<feature type="repeat" description="WD" evidence="8">
    <location>
        <begin position="246"/>
        <end position="288"/>
    </location>
</feature>
<dbReference type="OrthoDB" id="9890280at2759"/>
<dbReference type="PANTHER" id="PTHR14773">
    <property type="entry name" value="WD REPEAT-CONTAINING PROTEIN 76"/>
    <property type="match status" value="1"/>
</dbReference>
<dbReference type="InterPro" id="IPR001680">
    <property type="entry name" value="WD40_rpt"/>
</dbReference>
<evidence type="ECO:0000256" key="8">
    <source>
        <dbReference type="PROSITE-ProRule" id="PRU00221"/>
    </source>
</evidence>
<dbReference type="GO" id="GO:0006974">
    <property type="term" value="P:DNA damage response"/>
    <property type="evidence" value="ECO:0007669"/>
    <property type="project" value="UniProtKB-KW"/>
</dbReference>
<evidence type="ECO:0000256" key="7">
    <source>
        <dbReference type="ARBA" id="ARBA00023125"/>
    </source>
</evidence>
<evidence type="ECO:0000256" key="5">
    <source>
        <dbReference type="ARBA" id="ARBA00022737"/>
    </source>
</evidence>
<dbReference type="Gene3D" id="2.130.10.10">
    <property type="entry name" value="YVTN repeat-like/Quinoprotein amine dehydrogenase"/>
    <property type="match status" value="1"/>
</dbReference>
<dbReference type="SUPFAM" id="SSF50978">
    <property type="entry name" value="WD40 repeat-like"/>
    <property type="match status" value="1"/>
</dbReference>
<dbReference type="PROSITE" id="PS00678">
    <property type="entry name" value="WD_REPEATS_1"/>
    <property type="match status" value="1"/>
</dbReference>
<name>A0A4S2MX30_9PEZI</name>
<reference evidence="11 12" key="1">
    <citation type="submission" date="2019-04" db="EMBL/GenBank/DDBJ databases">
        <title>Comparative genomics and transcriptomics to analyze fruiting body development in filamentous ascomycetes.</title>
        <authorList>
            <consortium name="DOE Joint Genome Institute"/>
            <person name="Lutkenhaus R."/>
            <person name="Traeger S."/>
            <person name="Breuer J."/>
            <person name="Kuo A."/>
            <person name="Lipzen A."/>
            <person name="Pangilinan J."/>
            <person name="Dilworth D."/>
            <person name="Sandor L."/>
            <person name="Poggeler S."/>
            <person name="Barry K."/>
            <person name="Grigoriev I.V."/>
            <person name="Nowrousian M."/>
        </authorList>
    </citation>
    <scope>NUCLEOTIDE SEQUENCE [LARGE SCALE GENOMIC DNA]</scope>
    <source>
        <strain evidence="11 12">CBS 389.68</strain>
    </source>
</reference>
<evidence type="ECO:0000256" key="2">
    <source>
        <dbReference type="ARBA" id="ARBA00005434"/>
    </source>
</evidence>
<organism evidence="11 12">
    <name type="scientific">Ascodesmis nigricans</name>
    <dbReference type="NCBI Taxonomy" id="341454"/>
    <lineage>
        <taxon>Eukaryota</taxon>
        <taxon>Fungi</taxon>
        <taxon>Dikarya</taxon>
        <taxon>Ascomycota</taxon>
        <taxon>Pezizomycotina</taxon>
        <taxon>Pezizomycetes</taxon>
        <taxon>Pezizales</taxon>
        <taxon>Ascodesmidaceae</taxon>
        <taxon>Ascodesmis</taxon>
    </lineage>
</organism>
<dbReference type="STRING" id="341454.A0A4S2MX30"/>
<dbReference type="EMBL" id="ML220120">
    <property type="protein sequence ID" value="TGZ81239.1"/>
    <property type="molecule type" value="Genomic_DNA"/>
</dbReference>
<dbReference type="Proteomes" id="UP000298138">
    <property type="component" value="Unassembled WGS sequence"/>
</dbReference>
<dbReference type="InterPro" id="IPR019775">
    <property type="entry name" value="WD40_repeat_CS"/>
</dbReference>
<evidence type="ECO:0000256" key="6">
    <source>
        <dbReference type="ARBA" id="ARBA00022763"/>
    </source>
</evidence>
<evidence type="ECO:0000256" key="9">
    <source>
        <dbReference type="RuleBase" id="RU365004"/>
    </source>
</evidence>
<proteinExistence type="inferred from homology"/>
<dbReference type="GO" id="GO:0005634">
    <property type="term" value="C:nucleus"/>
    <property type="evidence" value="ECO:0007669"/>
    <property type="project" value="TreeGrafter"/>
</dbReference>
<feature type="region of interest" description="Disordered" evidence="10">
    <location>
        <begin position="28"/>
        <end position="110"/>
    </location>
</feature>
<keyword evidence="7 9" id="KW-0238">DNA-binding</keyword>
<protein>
    <recommendedName>
        <fullName evidence="3 9">DNA damage-binding protein CMR1</fullName>
    </recommendedName>
</protein>
<dbReference type="InterPro" id="IPR015943">
    <property type="entry name" value="WD40/YVTN_repeat-like_dom_sf"/>
</dbReference>
<dbReference type="SMART" id="SM00320">
    <property type="entry name" value="WD40"/>
    <property type="match status" value="5"/>
</dbReference>
<dbReference type="GO" id="GO:2000001">
    <property type="term" value="P:regulation of DNA damage checkpoint"/>
    <property type="evidence" value="ECO:0007669"/>
    <property type="project" value="TreeGrafter"/>
</dbReference>
<evidence type="ECO:0000256" key="10">
    <source>
        <dbReference type="SAM" id="MobiDB-lite"/>
    </source>
</evidence>
<keyword evidence="6 9" id="KW-0227">DNA damage</keyword>
<comment type="similarity">
    <text evidence="2 9">Belongs to the WD repeat DDB2/WDR76 family.</text>
</comment>
<keyword evidence="12" id="KW-1185">Reference proteome</keyword>
<dbReference type="AlphaFoldDB" id="A0A4S2MX30"/>
<keyword evidence="5" id="KW-0677">Repeat</keyword>
<dbReference type="Pfam" id="PF00400">
    <property type="entry name" value="WD40"/>
    <property type="match status" value="2"/>
</dbReference>
<dbReference type="FunCoup" id="A0A4S2MX30">
    <property type="interactions" value="651"/>
</dbReference>
<dbReference type="PANTHER" id="PTHR14773:SF0">
    <property type="entry name" value="WD REPEAT-CONTAINING PROTEIN 76"/>
    <property type="match status" value="1"/>
</dbReference>
<feature type="compositionally biased region" description="Low complexity" evidence="10">
    <location>
        <begin position="46"/>
        <end position="57"/>
    </location>
</feature>
<dbReference type="InParanoid" id="A0A4S2MX30"/>
<evidence type="ECO:0000256" key="3">
    <source>
        <dbReference type="ARBA" id="ARBA00021132"/>
    </source>
</evidence>
<feature type="repeat" description="WD" evidence="8">
    <location>
        <begin position="349"/>
        <end position="367"/>
    </location>
</feature>
<comment type="function">
    <text evidence="1 9">DNA-binding protein that binds to both single- and double-stranded DNA. Binds preferentially to UV-damaged DNA. May be involved in DNA-metabolic processes.</text>
</comment>
<evidence type="ECO:0000256" key="4">
    <source>
        <dbReference type="ARBA" id="ARBA00022574"/>
    </source>
</evidence>
<accession>A0A4S2MX30</accession>
<dbReference type="PROSITE" id="PS50082">
    <property type="entry name" value="WD_REPEATS_2"/>
    <property type="match status" value="2"/>
</dbReference>
<dbReference type="InterPro" id="IPR050853">
    <property type="entry name" value="WD_repeat_DNA-damage-binding"/>
</dbReference>